<comment type="caution">
    <text evidence="1">The sequence shown here is derived from an EMBL/GenBank/DDBJ whole genome shotgun (WGS) entry which is preliminary data.</text>
</comment>
<protein>
    <submittedName>
        <fullName evidence="1">Uncharacterized protein</fullName>
    </submittedName>
</protein>
<accession>A0ABU4Z9T7</accession>
<keyword evidence="2" id="KW-1185">Reference proteome</keyword>
<organism evidence="1 2">
    <name type="scientific">Mesorhizobium captivum</name>
    <dbReference type="NCBI Taxonomy" id="3072319"/>
    <lineage>
        <taxon>Bacteria</taxon>
        <taxon>Pseudomonadati</taxon>
        <taxon>Pseudomonadota</taxon>
        <taxon>Alphaproteobacteria</taxon>
        <taxon>Hyphomicrobiales</taxon>
        <taxon>Phyllobacteriaceae</taxon>
        <taxon>Mesorhizobium</taxon>
    </lineage>
</organism>
<sequence length="40" mass="4579">MNRTGAAFTLLYDNQTRSMLQNIGLSCCFGWIRYGFDTRG</sequence>
<gene>
    <name evidence="1" type="ORF">RFN29_27650</name>
</gene>
<proteinExistence type="predicted"/>
<reference evidence="1 2" key="1">
    <citation type="submission" date="2023-08" db="EMBL/GenBank/DDBJ databases">
        <title>Implementing the SeqCode for naming new Mesorhizobium species isolated from Vachellia karroo root nodules.</title>
        <authorList>
            <person name="Van Lill M."/>
        </authorList>
    </citation>
    <scope>NUCLEOTIDE SEQUENCE [LARGE SCALE GENOMIC DNA]</scope>
    <source>
        <strain evidence="1 2">VK22B</strain>
    </source>
</reference>
<dbReference type="EMBL" id="JAVIJC010000037">
    <property type="protein sequence ID" value="MDX8495338.1"/>
    <property type="molecule type" value="Genomic_DNA"/>
</dbReference>
<evidence type="ECO:0000313" key="2">
    <source>
        <dbReference type="Proteomes" id="UP001271249"/>
    </source>
</evidence>
<evidence type="ECO:0000313" key="1">
    <source>
        <dbReference type="EMBL" id="MDX8495338.1"/>
    </source>
</evidence>
<name>A0ABU4Z9T7_9HYPH</name>
<dbReference type="Proteomes" id="UP001271249">
    <property type="component" value="Unassembled WGS sequence"/>
</dbReference>
<dbReference type="RefSeq" id="WP_320229117.1">
    <property type="nucleotide sequence ID" value="NZ_JAVIJB010000091.1"/>
</dbReference>